<dbReference type="SUPFAM" id="SSF51120">
    <property type="entry name" value="beta-Roll"/>
    <property type="match status" value="3"/>
</dbReference>
<dbReference type="InterPro" id="IPR001343">
    <property type="entry name" value="Hemolysn_Ca-bd"/>
</dbReference>
<dbReference type="PANTHER" id="PTHR38340">
    <property type="entry name" value="S-LAYER PROTEIN"/>
    <property type="match status" value="1"/>
</dbReference>
<gene>
    <name evidence="3" type="ORF">CU103_14410</name>
</gene>
<comment type="subcellular location">
    <subcellularLocation>
        <location evidence="1">Secreted</location>
    </subcellularLocation>
</comment>
<dbReference type="Pfam" id="PF00353">
    <property type="entry name" value="HemolysinCabind"/>
    <property type="match status" value="6"/>
</dbReference>
<dbReference type="AlphaFoldDB" id="A0A2P7BAH2"/>
<evidence type="ECO:0000313" key="3">
    <source>
        <dbReference type="EMBL" id="PSH63460.1"/>
    </source>
</evidence>
<dbReference type="Proteomes" id="UP000241764">
    <property type="component" value="Unassembled WGS sequence"/>
</dbReference>
<dbReference type="EMBL" id="PGGM01000006">
    <property type="protein sequence ID" value="PSH63460.1"/>
    <property type="molecule type" value="Genomic_DNA"/>
</dbReference>
<dbReference type="InterPro" id="IPR018511">
    <property type="entry name" value="Hemolysin-typ_Ca-bd_CS"/>
</dbReference>
<dbReference type="PRINTS" id="PR00313">
    <property type="entry name" value="CABNDNGRPT"/>
</dbReference>
<accession>A0A2P7BAH2</accession>
<name>A0A2P7BAH2_9HYPH</name>
<dbReference type="InterPro" id="IPR050557">
    <property type="entry name" value="RTX_toxin/Mannuronan_C5-epim"/>
</dbReference>
<evidence type="ECO:0000256" key="2">
    <source>
        <dbReference type="ARBA" id="ARBA00022525"/>
    </source>
</evidence>
<dbReference type="OrthoDB" id="8335338at2"/>
<evidence type="ECO:0000313" key="4">
    <source>
        <dbReference type="Proteomes" id="UP000241764"/>
    </source>
</evidence>
<reference evidence="4" key="1">
    <citation type="submission" date="2017-11" db="EMBL/GenBank/DDBJ databases">
        <authorList>
            <person name="Kuznetsova I."/>
            <person name="Sazanova A."/>
            <person name="Chirak E."/>
            <person name="Safronova V."/>
            <person name="Willems A."/>
        </authorList>
    </citation>
    <scope>NUCLEOTIDE SEQUENCE [LARGE SCALE GENOMIC DNA]</scope>
    <source>
        <strain evidence="4">CCBAU 03422</strain>
    </source>
</reference>
<dbReference type="InterPro" id="IPR011049">
    <property type="entry name" value="Serralysin-like_metalloprot_C"/>
</dbReference>
<evidence type="ECO:0008006" key="5">
    <source>
        <dbReference type="Google" id="ProtNLM"/>
    </source>
</evidence>
<dbReference type="Gene3D" id="2.150.10.10">
    <property type="entry name" value="Serralysin-like metalloprotease, C-terminal"/>
    <property type="match status" value="4"/>
</dbReference>
<dbReference type="GO" id="GO:0005509">
    <property type="term" value="F:calcium ion binding"/>
    <property type="evidence" value="ECO:0007669"/>
    <property type="project" value="InterPro"/>
</dbReference>
<protein>
    <recommendedName>
        <fullName evidence="5">Peptidase M10 serralysin C-terminal domain-containing protein</fullName>
    </recommendedName>
</protein>
<evidence type="ECO:0000256" key="1">
    <source>
        <dbReference type="ARBA" id="ARBA00004613"/>
    </source>
</evidence>
<keyword evidence="2" id="KW-0964">Secreted</keyword>
<dbReference type="PANTHER" id="PTHR38340:SF1">
    <property type="entry name" value="S-LAYER PROTEIN"/>
    <property type="match status" value="1"/>
</dbReference>
<sequence length="488" mass="48357">MSVIIDLLNLLKIHIDGPEGHVLEGGALADIILGTGGDDYVEGKGGIDILSGGAGNDTLSYLTSSSGVNVDLTPGLLGLVAQASGGDAAGDIITANFENLLGSSHNDTLKGTSGANTIAGLAGNDSLYGKDGDDILIGGAGADLLNGGNGFDTADYSSSTAAISLVASSAGGWTGSGGDAQGDMLVSIEKITGTSGNDTFDGSALSTALNIDGGGGNDTVIGGAGNDMFAVGAGVNNISGGDGGDTFAFSDATFASSSPDPENPTFIGTLDGGAGNNTLEFSSLTFGITITLAEATAAPFAQSARNGDDPWVITVGASDDKGTPGRGDDVLNGFNISKVSLTSHNDVFLGSDLDEVVHANVGNDRLEGRGGADVLAGGAGADTFVYAAVSDSPFSIDPSLLDRIEDFSHGQNDKIDLSAIDAIPGRGDEAFAFVSGAFTGAGQLHVVANAGNGYDRVEANLDSNTSTTEFAILVKHDGGALGAGDFVL</sequence>
<dbReference type="PROSITE" id="PS00330">
    <property type="entry name" value="HEMOLYSIN_CALCIUM"/>
    <property type="match status" value="3"/>
</dbReference>
<organism evidence="3 4">
    <name type="scientific">Phyllobacterium sophorae</name>
    <dbReference type="NCBI Taxonomy" id="1520277"/>
    <lineage>
        <taxon>Bacteria</taxon>
        <taxon>Pseudomonadati</taxon>
        <taxon>Pseudomonadota</taxon>
        <taxon>Alphaproteobacteria</taxon>
        <taxon>Hyphomicrobiales</taxon>
        <taxon>Phyllobacteriaceae</taxon>
        <taxon>Phyllobacterium</taxon>
    </lineage>
</organism>
<dbReference type="RefSeq" id="WP_106664651.1">
    <property type="nucleotide sequence ID" value="NZ_PGGM01000006.1"/>
</dbReference>
<keyword evidence="4" id="KW-1185">Reference proteome</keyword>
<dbReference type="GO" id="GO:0005576">
    <property type="term" value="C:extracellular region"/>
    <property type="evidence" value="ECO:0007669"/>
    <property type="project" value="UniProtKB-SubCell"/>
</dbReference>
<proteinExistence type="predicted"/>
<comment type="caution">
    <text evidence="3">The sequence shown here is derived from an EMBL/GenBank/DDBJ whole genome shotgun (WGS) entry which is preliminary data.</text>
</comment>